<name>A0A1E1JYD8_9HELO</name>
<keyword evidence="3 7" id="KW-0489">Methyltransferase</keyword>
<evidence type="ECO:0000256" key="2">
    <source>
        <dbReference type="ARBA" id="ARBA00005891"/>
    </source>
</evidence>
<dbReference type="GO" id="GO:0035243">
    <property type="term" value="F:protein-arginine omega-N symmetric methyltransferase activity"/>
    <property type="evidence" value="ECO:0007669"/>
    <property type="project" value="UniProtKB-EC"/>
</dbReference>
<dbReference type="InterPro" id="IPR029063">
    <property type="entry name" value="SAM-dependent_MTases_sf"/>
</dbReference>
<organism evidence="9 10">
    <name type="scientific">Rhynchosporium agropyri</name>
    <dbReference type="NCBI Taxonomy" id="914238"/>
    <lineage>
        <taxon>Eukaryota</taxon>
        <taxon>Fungi</taxon>
        <taxon>Dikarya</taxon>
        <taxon>Ascomycota</taxon>
        <taxon>Pezizomycotina</taxon>
        <taxon>Leotiomycetes</taxon>
        <taxon>Helotiales</taxon>
        <taxon>Ploettnerulaceae</taxon>
        <taxon>Rhynchosporium</taxon>
    </lineage>
</organism>
<keyword evidence="4 7" id="KW-0808">Transferase</keyword>
<dbReference type="GO" id="GO:0032981">
    <property type="term" value="P:mitochondrial respiratory chain complex I assembly"/>
    <property type="evidence" value="ECO:0007669"/>
    <property type="project" value="TreeGrafter"/>
</dbReference>
<comment type="catalytic activity">
    <reaction evidence="6 7">
        <text>L-arginyl-[protein] + 2 S-adenosyl-L-methionine = N(omega),N(omega)'-dimethyl-L-arginyl-[protein] + 2 S-adenosyl-L-homocysteine + 2 H(+)</text>
        <dbReference type="Rhea" id="RHEA:48108"/>
        <dbReference type="Rhea" id="RHEA-COMP:10532"/>
        <dbReference type="Rhea" id="RHEA-COMP:11992"/>
        <dbReference type="ChEBI" id="CHEBI:15378"/>
        <dbReference type="ChEBI" id="CHEBI:29965"/>
        <dbReference type="ChEBI" id="CHEBI:57856"/>
        <dbReference type="ChEBI" id="CHEBI:59789"/>
        <dbReference type="ChEBI" id="CHEBI:88221"/>
        <dbReference type="EC" id="2.1.1.320"/>
    </reaction>
</comment>
<dbReference type="PANTHER" id="PTHR12049">
    <property type="entry name" value="PROTEIN ARGININE METHYLTRANSFERASE NDUFAF7, MITOCHONDRIAL"/>
    <property type="match status" value="1"/>
</dbReference>
<evidence type="ECO:0000256" key="6">
    <source>
        <dbReference type="ARBA" id="ARBA00048612"/>
    </source>
</evidence>
<evidence type="ECO:0000256" key="3">
    <source>
        <dbReference type="ARBA" id="ARBA00022603"/>
    </source>
</evidence>
<dbReference type="SUPFAM" id="SSF53335">
    <property type="entry name" value="S-adenosyl-L-methionine-dependent methyltransferases"/>
    <property type="match status" value="1"/>
</dbReference>
<protein>
    <recommendedName>
        <fullName evidence="7">Protein arginine methyltransferase NDUFAF7</fullName>
        <ecNumber evidence="7">2.1.1.320</ecNumber>
    </recommendedName>
</protein>
<feature type="region of interest" description="Disordered" evidence="8">
    <location>
        <begin position="241"/>
        <end position="309"/>
    </location>
</feature>
<comment type="function">
    <text evidence="7">Arginine methyltransferase involved in the assembly or stability of mitochondrial NADH:ubiquinone oxidoreductase complex (complex I).</text>
</comment>
<comment type="similarity">
    <text evidence="2 7">Belongs to the NDUFAF7 family.</text>
</comment>
<evidence type="ECO:0000313" key="9">
    <source>
        <dbReference type="EMBL" id="CZS90829.1"/>
    </source>
</evidence>
<evidence type="ECO:0000256" key="1">
    <source>
        <dbReference type="ARBA" id="ARBA00004173"/>
    </source>
</evidence>
<sequence length="522" mass="57219">MRSIVYSQTRNSVRIAQRSTGRWKYASPAAAVRWSSSKRKARQWSTPLAKQLSEAITTTGPIPLASFMRMCLTSDMGGYYMSSDEGRDQFGQKGDFITSPEISQIFGELIAVWFVAEWMGQGRRKEGVELIEIGPGRGTLMDDILRTMKNFKTLASGIEAVYLVEASPSLREAQRKLLCGNSPMTETEIGHRCISRYAGIPVIWTENIRFVPSNPEKTPFIVAHEFFDALPIHAFQSIAPSDSLQEKDSDTIQTPTGIHKISPEIAQQKKKKKGPQWREMVISPTPPDSTHRTLSTPKSRQSQNPPPEFQLTISQASTPHSLYLPEVSPRYRALKAIPDSLIEISPESHAYAQDFARRIGGSKENPKKTPSGAAIILDYGPLDTIPTNSLRGIKAHKRVSPLSEPGLVDLSADVDFVALAEAALGASEGVEVYGPVEQGDFLRAMGIEERAGALVKSIKLKEVRAGKWMDEGEEVVQRVDGAWKRLVERGGGGMGKVYKAMAIVPESGGTRRPVGFGGIVGG</sequence>
<dbReference type="AlphaFoldDB" id="A0A1E1JYD8"/>
<feature type="compositionally biased region" description="Polar residues" evidence="8">
    <location>
        <begin position="292"/>
        <end position="303"/>
    </location>
</feature>
<dbReference type="InterPro" id="IPR003788">
    <property type="entry name" value="NDUFAF7"/>
</dbReference>
<evidence type="ECO:0000256" key="7">
    <source>
        <dbReference type="RuleBase" id="RU364114"/>
    </source>
</evidence>
<evidence type="ECO:0000256" key="5">
    <source>
        <dbReference type="ARBA" id="ARBA00023128"/>
    </source>
</evidence>
<dbReference type="Pfam" id="PF02636">
    <property type="entry name" value="Methyltransf_28"/>
    <property type="match status" value="1"/>
</dbReference>
<dbReference type="Proteomes" id="UP000178912">
    <property type="component" value="Unassembled WGS sequence"/>
</dbReference>
<evidence type="ECO:0000256" key="4">
    <source>
        <dbReference type="ARBA" id="ARBA00022679"/>
    </source>
</evidence>
<comment type="subcellular location">
    <subcellularLocation>
        <location evidence="1 7">Mitochondrion</location>
    </subcellularLocation>
</comment>
<dbReference type="InterPro" id="IPR038375">
    <property type="entry name" value="NDUFAF7_sf"/>
</dbReference>
<reference evidence="10" key="1">
    <citation type="submission" date="2016-03" db="EMBL/GenBank/DDBJ databases">
        <authorList>
            <person name="Guldener U."/>
        </authorList>
    </citation>
    <scope>NUCLEOTIDE SEQUENCE [LARGE SCALE GENOMIC DNA]</scope>
    <source>
        <strain evidence="10">04CH-RAC-A.6.1</strain>
    </source>
</reference>
<dbReference type="PANTHER" id="PTHR12049:SF7">
    <property type="entry name" value="PROTEIN ARGININE METHYLTRANSFERASE NDUFAF7, MITOCHONDRIAL"/>
    <property type="match status" value="1"/>
</dbReference>
<proteinExistence type="inferred from homology"/>
<dbReference type="GO" id="GO:0032259">
    <property type="term" value="P:methylation"/>
    <property type="evidence" value="ECO:0007669"/>
    <property type="project" value="UniProtKB-KW"/>
</dbReference>
<evidence type="ECO:0000256" key="8">
    <source>
        <dbReference type="SAM" id="MobiDB-lite"/>
    </source>
</evidence>
<keyword evidence="10" id="KW-1185">Reference proteome</keyword>
<dbReference type="OrthoDB" id="5595109at2759"/>
<keyword evidence="5 7" id="KW-0496">Mitochondrion</keyword>
<dbReference type="EC" id="2.1.1.320" evidence="7"/>
<dbReference type="EMBL" id="FJUX01000006">
    <property type="protein sequence ID" value="CZS90829.1"/>
    <property type="molecule type" value="Genomic_DNA"/>
</dbReference>
<accession>A0A1E1JYD8</accession>
<evidence type="ECO:0000313" key="10">
    <source>
        <dbReference type="Proteomes" id="UP000178912"/>
    </source>
</evidence>
<dbReference type="Gene3D" id="3.40.50.12710">
    <property type="match status" value="1"/>
</dbReference>
<dbReference type="GO" id="GO:0005739">
    <property type="term" value="C:mitochondrion"/>
    <property type="evidence" value="ECO:0007669"/>
    <property type="project" value="UniProtKB-SubCell"/>
</dbReference>
<gene>
    <name evidence="9" type="ORF">RAG0_01729</name>
</gene>